<name>A0A1Y3AXQ5_EURMA</name>
<proteinExistence type="predicted"/>
<dbReference type="Proteomes" id="UP000194236">
    <property type="component" value="Unassembled WGS sequence"/>
</dbReference>
<evidence type="ECO:0000313" key="1">
    <source>
        <dbReference type="EMBL" id="OTF72598.1"/>
    </source>
</evidence>
<protein>
    <submittedName>
        <fullName evidence="1">Uncharacterized protein</fullName>
    </submittedName>
</protein>
<feature type="non-terminal residue" evidence="1">
    <location>
        <position position="158"/>
    </location>
</feature>
<comment type="caution">
    <text evidence="1">The sequence shown here is derived from an EMBL/GenBank/DDBJ whole genome shotgun (WGS) entry which is preliminary data.</text>
</comment>
<dbReference type="OrthoDB" id="8196563at2759"/>
<dbReference type="EMBL" id="MUJZ01055468">
    <property type="protein sequence ID" value="OTF72598.1"/>
    <property type="molecule type" value="Genomic_DNA"/>
</dbReference>
<accession>A0A1Y3AXQ5</accession>
<reference evidence="1 2" key="1">
    <citation type="submission" date="2017-03" db="EMBL/GenBank/DDBJ databases">
        <title>Genome Survey of Euroglyphus maynei.</title>
        <authorList>
            <person name="Arlian L.G."/>
            <person name="Morgan M.S."/>
            <person name="Rider S.D."/>
        </authorList>
    </citation>
    <scope>NUCLEOTIDE SEQUENCE [LARGE SCALE GENOMIC DNA]</scope>
    <source>
        <strain evidence="1">Arlian Lab</strain>
        <tissue evidence="1">Whole body</tissue>
    </source>
</reference>
<dbReference type="AlphaFoldDB" id="A0A1Y3AXQ5"/>
<organism evidence="1 2">
    <name type="scientific">Euroglyphus maynei</name>
    <name type="common">Mayne's house dust mite</name>
    <dbReference type="NCBI Taxonomy" id="6958"/>
    <lineage>
        <taxon>Eukaryota</taxon>
        <taxon>Metazoa</taxon>
        <taxon>Ecdysozoa</taxon>
        <taxon>Arthropoda</taxon>
        <taxon>Chelicerata</taxon>
        <taxon>Arachnida</taxon>
        <taxon>Acari</taxon>
        <taxon>Acariformes</taxon>
        <taxon>Sarcoptiformes</taxon>
        <taxon>Astigmata</taxon>
        <taxon>Psoroptidia</taxon>
        <taxon>Analgoidea</taxon>
        <taxon>Pyroglyphidae</taxon>
        <taxon>Pyroglyphinae</taxon>
        <taxon>Euroglyphus</taxon>
    </lineage>
</organism>
<evidence type="ECO:0000313" key="2">
    <source>
        <dbReference type="Proteomes" id="UP000194236"/>
    </source>
</evidence>
<gene>
    <name evidence="1" type="ORF">BLA29_010536</name>
</gene>
<keyword evidence="2" id="KW-1185">Reference proteome</keyword>
<sequence length="158" mass="17671">MARKPSDASSSTVSSSLMSQSLRCKSSYALQQYSPLMVNINDSPKQTNHHHHQQPQRRIAAKRISTLHQPNPISNMMMNYNNHQTSSSSSFFQSADSEFTFVNSKATTFKPENSITVHTGTNTVHNNHNNNNSPININYGMRSNRISSSASLMLNNSR</sequence>